<dbReference type="Proteomes" id="UP000182126">
    <property type="component" value="Chromosome I"/>
</dbReference>
<organism evidence="2 3">
    <name type="scientific">Microbacterium paraoxydans</name>
    <dbReference type="NCBI Taxonomy" id="199592"/>
    <lineage>
        <taxon>Bacteria</taxon>
        <taxon>Bacillati</taxon>
        <taxon>Actinomycetota</taxon>
        <taxon>Actinomycetes</taxon>
        <taxon>Micrococcales</taxon>
        <taxon>Microbacteriaceae</taxon>
        <taxon>Microbacterium</taxon>
    </lineage>
</organism>
<dbReference type="AlphaFoldDB" id="A0A1H1R091"/>
<dbReference type="RefSeq" id="WP_060922456.1">
    <property type="nucleotide sequence ID" value="NZ_LT629770.1"/>
</dbReference>
<proteinExistence type="predicted"/>
<dbReference type="GeneID" id="36300166"/>
<gene>
    <name evidence="2" type="ORF">SAMN04489809_1524</name>
</gene>
<evidence type="ECO:0000256" key="1">
    <source>
        <dbReference type="SAM" id="Phobius"/>
    </source>
</evidence>
<feature type="transmembrane region" description="Helical" evidence="1">
    <location>
        <begin position="104"/>
        <end position="128"/>
    </location>
</feature>
<feature type="transmembrane region" description="Helical" evidence="1">
    <location>
        <begin position="13"/>
        <end position="32"/>
    </location>
</feature>
<evidence type="ECO:0000313" key="3">
    <source>
        <dbReference type="Proteomes" id="UP000182126"/>
    </source>
</evidence>
<sequence length="129" mass="14106">MHLVDTLTLVGEVLSWIGLGVGIPFLIVALLIRLVEGQWIPVEIAVIDRDGRLTARWFAGGDFHERPLRRGEPTATTDGWLDGFHSSNDPARIRIGEPPHLRRVLRTVGVVFAAVGAVGLIVSFLPLVL</sequence>
<name>A0A1H1R091_9MICO</name>
<protein>
    <submittedName>
        <fullName evidence="2">Uncharacterized protein</fullName>
    </submittedName>
</protein>
<dbReference type="eggNOG" id="ENOG5033B72">
    <property type="taxonomic scope" value="Bacteria"/>
</dbReference>
<accession>A0A1H1R091</accession>
<keyword evidence="1" id="KW-1133">Transmembrane helix</keyword>
<keyword evidence="1" id="KW-0812">Transmembrane</keyword>
<reference evidence="2 3" key="1">
    <citation type="submission" date="2016-10" db="EMBL/GenBank/DDBJ databases">
        <authorList>
            <person name="de Groot N.N."/>
        </authorList>
    </citation>
    <scope>NUCLEOTIDE SEQUENCE [LARGE SCALE GENOMIC DNA]</scope>
    <source>
        <strain evidence="2 3">DSM 15019</strain>
    </source>
</reference>
<dbReference type="EMBL" id="LT629770">
    <property type="protein sequence ID" value="SDS29030.1"/>
    <property type="molecule type" value="Genomic_DNA"/>
</dbReference>
<evidence type="ECO:0000313" key="2">
    <source>
        <dbReference type="EMBL" id="SDS29030.1"/>
    </source>
</evidence>
<keyword evidence="1" id="KW-0472">Membrane</keyword>